<protein>
    <submittedName>
        <fullName evidence="1">Uncharacterized protein</fullName>
    </submittedName>
</protein>
<name>X0XMQ0_9ZZZZ</name>
<reference evidence="1" key="1">
    <citation type="journal article" date="2014" name="Front. Microbiol.">
        <title>High frequency of phylogenetically diverse reductive dehalogenase-homologous genes in deep subseafloor sedimentary metagenomes.</title>
        <authorList>
            <person name="Kawai M."/>
            <person name="Futagami T."/>
            <person name="Toyoda A."/>
            <person name="Takaki Y."/>
            <person name="Nishi S."/>
            <person name="Hori S."/>
            <person name="Arai W."/>
            <person name="Tsubouchi T."/>
            <person name="Morono Y."/>
            <person name="Uchiyama I."/>
            <person name="Ito T."/>
            <person name="Fujiyama A."/>
            <person name="Inagaki F."/>
            <person name="Takami H."/>
        </authorList>
    </citation>
    <scope>NUCLEOTIDE SEQUENCE</scope>
    <source>
        <strain evidence="1">Expedition CK06-06</strain>
    </source>
</reference>
<comment type="caution">
    <text evidence="1">The sequence shown here is derived from an EMBL/GenBank/DDBJ whole genome shotgun (WGS) entry which is preliminary data.</text>
</comment>
<organism evidence="1">
    <name type="scientific">marine sediment metagenome</name>
    <dbReference type="NCBI Taxonomy" id="412755"/>
    <lineage>
        <taxon>unclassified sequences</taxon>
        <taxon>metagenomes</taxon>
        <taxon>ecological metagenomes</taxon>
    </lineage>
</organism>
<sequence>MIEIGCGESSWKIMLKQNNSKLYGKNCRQISTEDIDTYNYQKENHDC</sequence>
<evidence type="ECO:0000313" key="1">
    <source>
        <dbReference type="EMBL" id="GAG37938.1"/>
    </source>
</evidence>
<dbReference type="AlphaFoldDB" id="X0XMQ0"/>
<gene>
    <name evidence="1" type="ORF">S01H1_72775</name>
</gene>
<proteinExistence type="predicted"/>
<dbReference type="EMBL" id="BARS01048572">
    <property type="protein sequence ID" value="GAG37938.1"/>
    <property type="molecule type" value="Genomic_DNA"/>
</dbReference>
<accession>X0XMQ0</accession>